<dbReference type="Gene3D" id="3.30.160.60">
    <property type="entry name" value="Classic Zinc Finger"/>
    <property type="match status" value="1"/>
</dbReference>
<proteinExistence type="predicted"/>
<dbReference type="InterPro" id="IPR036236">
    <property type="entry name" value="Znf_C2H2_sf"/>
</dbReference>
<dbReference type="AlphaFoldDB" id="A0A8X6LXG5"/>
<keyword evidence="1" id="KW-0863">Zinc-finger</keyword>
<organism evidence="3 4">
    <name type="scientific">Trichonephila clavata</name>
    <name type="common">Joro spider</name>
    <name type="synonym">Nephila clavata</name>
    <dbReference type="NCBI Taxonomy" id="2740835"/>
    <lineage>
        <taxon>Eukaryota</taxon>
        <taxon>Metazoa</taxon>
        <taxon>Ecdysozoa</taxon>
        <taxon>Arthropoda</taxon>
        <taxon>Chelicerata</taxon>
        <taxon>Arachnida</taxon>
        <taxon>Araneae</taxon>
        <taxon>Araneomorphae</taxon>
        <taxon>Entelegynae</taxon>
        <taxon>Araneoidea</taxon>
        <taxon>Nephilidae</taxon>
        <taxon>Trichonephila</taxon>
    </lineage>
</organism>
<name>A0A8X6LXG5_TRICU</name>
<sequence>MSAYVYDSFAPNDNVVIKTEVMNNVTRITVVPFVCHLCKRAFTQFSHLEEHYESHSNGNDLEITDDECPPIDVEESAPEIEDDVFECEWVSGLDSQLKLLQHKGRR</sequence>
<dbReference type="GO" id="GO:0008270">
    <property type="term" value="F:zinc ion binding"/>
    <property type="evidence" value="ECO:0007669"/>
    <property type="project" value="UniProtKB-KW"/>
</dbReference>
<dbReference type="InterPro" id="IPR013087">
    <property type="entry name" value="Znf_C2H2_type"/>
</dbReference>
<evidence type="ECO:0000313" key="3">
    <source>
        <dbReference type="EMBL" id="GFR23619.1"/>
    </source>
</evidence>
<accession>A0A8X6LXG5</accession>
<evidence type="ECO:0000313" key="4">
    <source>
        <dbReference type="Proteomes" id="UP000887116"/>
    </source>
</evidence>
<dbReference type="PROSITE" id="PS00028">
    <property type="entry name" value="ZINC_FINGER_C2H2_1"/>
    <property type="match status" value="1"/>
</dbReference>
<dbReference type="EMBL" id="BMAO01028317">
    <property type="protein sequence ID" value="GFR23619.1"/>
    <property type="molecule type" value="Genomic_DNA"/>
</dbReference>
<comment type="caution">
    <text evidence="3">The sequence shown here is derived from an EMBL/GenBank/DDBJ whole genome shotgun (WGS) entry which is preliminary data.</text>
</comment>
<dbReference type="PROSITE" id="PS50157">
    <property type="entry name" value="ZINC_FINGER_C2H2_2"/>
    <property type="match status" value="1"/>
</dbReference>
<keyword evidence="1" id="KW-0862">Zinc</keyword>
<reference evidence="3" key="1">
    <citation type="submission" date="2020-07" db="EMBL/GenBank/DDBJ databases">
        <title>Multicomponent nature underlies the extraordinary mechanical properties of spider dragline silk.</title>
        <authorList>
            <person name="Kono N."/>
            <person name="Nakamura H."/>
            <person name="Mori M."/>
            <person name="Yoshida Y."/>
            <person name="Ohtoshi R."/>
            <person name="Malay A.D."/>
            <person name="Moran D.A.P."/>
            <person name="Tomita M."/>
            <person name="Numata K."/>
            <person name="Arakawa K."/>
        </authorList>
    </citation>
    <scope>NUCLEOTIDE SEQUENCE</scope>
</reference>
<feature type="domain" description="C2H2-type" evidence="2">
    <location>
        <begin position="33"/>
        <end position="60"/>
    </location>
</feature>
<evidence type="ECO:0000259" key="2">
    <source>
        <dbReference type="PROSITE" id="PS50157"/>
    </source>
</evidence>
<keyword evidence="4" id="KW-1185">Reference proteome</keyword>
<evidence type="ECO:0000256" key="1">
    <source>
        <dbReference type="PROSITE-ProRule" id="PRU00042"/>
    </source>
</evidence>
<dbReference type="OrthoDB" id="1095242at2759"/>
<keyword evidence="1" id="KW-0479">Metal-binding</keyword>
<dbReference type="SUPFAM" id="SSF57667">
    <property type="entry name" value="beta-beta-alpha zinc fingers"/>
    <property type="match status" value="1"/>
</dbReference>
<dbReference type="Proteomes" id="UP000887116">
    <property type="component" value="Unassembled WGS sequence"/>
</dbReference>
<protein>
    <submittedName>
        <fullName evidence="3">Zinc finger protein</fullName>
    </submittedName>
</protein>
<gene>
    <name evidence="3" type="primary">NCL1_23424</name>
    <name evidence="3" type="ORF">TNCT_323591</name>
</gene>